<proteinExistence type="predicted"/>
<dbReference type="PANTHER" id="PTHR48079">
    <property type="entry name" value="PROTEIN YEEZ"/>
    <property type="match status" value="1"/>
</dbReference>
<evidence type="ECO:0000313" key="3">
    <source>
        <dbReference type="Proteomes" id="UP000625527"/>
    </source>
</evidence>
<dbReference type="Pfam" id="PF01370">
    <property type="entry name" value="Epimerase"/>
    <property type="match status" value="1"/>
</dbReference>
<evidence type="ECO:0000313" key="2">
    <source>
        <dbReference type="EMBL" id="MBE1879016.1"/>
    </source>
</evidence>
<name>A0ABR9N5S2_9MICO</name>
<dbReference type="EMBL" id="JADAQT010000113">
    <property type="protein sequence ID" value="MBE1879016.1"/>
    <property type="molecule type" value="Genomic_DNA"/>
</dbReference>
<feature type="domain" description="NAD-dependent epimerase/dehydratase" evidence="1">
    <location>
        <begin position="3"/>
        <end position="96"/>
    </location>
</feature>
<dbReference type="SUPFAM" id="SSF51735">
    <property type="entry name" value="NAD(P)-binding Rossmann-fold domains"/>
    <property type="match status" value="1"/>
</dbReference>
<dbReference type="Gene3D" id="3.40.50.720">
    <property type="entry name" value="NAD(P)-binding Rossmann-like Domain"/>
    <property type="match status" value="1"/>
</dbReference>
<dbReference type="InterPro" id="IPR036291">
    <property type="entry name" value="NAD(P)-bd_dom_sf"/>
</dbReference>
<evidence type="ECO:0000259" key="1">
    <source>
        <dbReference type="Pfam" id="PF01370"/>
    </source>
</evidence>
<dbReference type="InterPro" id="IPR001509">
    <property type="entry name" value="Epimerase_deHydtase"/>
</dbReference>
<sequence>MRVLVTGASGHIGSAVVRELVRSGHDVVGLARSERSAATVQALGAAPRLGDVDDPDALRDAVATVDGVIHLAFNNQALQAGNMQGAVTADQAVVTTLGDALAGTGKALVGVGMGSAGPESVREAVSANPRSAVADEVLGLVERDIRSVLVAIPPVVHSDLDRTGFVPTLIRIARATGVSGYVGDGANRWPAAHTLDVASLYALAVDKAPAGAQLVAATEEGIVVRDIAQAIGRHLGLPVASIPADEAVSHFGPFASIMTLGLPPMSNASTRELLAWEPAHPGLLADLDEGHYFASH</sequence>
<organism evidence="2 3">
    <name type="scientific">Myceligenerans pegani</name>
    <dbReference type="NCBI Taxonomy" id="2776917"/>
    <lineage>
        <taxon>Bacteria</taxon>
        <taxon>Bacillati</taxon>
        <taxon>Actinomycetota</taxon>
        <taxon>Actinomycetes</taxon>
        <taxon>Micrococcales</taxon>
        <taxon>Promicromonosporaceae</taxon>
        <taxon>Myceligenerans</taxon>
    </lineage>
</organism>
<dbReference type="InterPro" id="IPR051783">
    <property type="entry name" value="NAD(P)-dependent_oxidoreduct"/>
</dbReference>
<protein>
    <submittedName>
        <fullName evidence="2">SDR family oxidoreductase</fullName>
    </submittedName>
</protein>
<reference evidence="2 3" key="1">
    <citation type="submission" date="2020-10" db="EMBL/GenBank/DDBJ databases">
        <title>Myceligenerans pegani sp. nov., an endophytic actinomycete isolated from Peganum harmala L. in Xinjiang, China.</title>
        <authorList>
            <person name="Xin L."/>
        </authorList>
    </citation>
    <scope>NUCLEOTIDE SEQUENCE [LARGE SCALE GENOMIC DNA]</scope>
    <source>
        <strain evidence="2 3">TRM65318</strain>
    </source>
</reference>
<dbReference type="Proteomes" id="UP000625527">
    <property type="component" value="Unassembled WGS sequence"/>
</dbReference>
<dbReference type="CDD" id="cd05262">
    <property type="entry name" value="SDR_a7"/>
    <property type="match status" value="1"/>
</dbReference>
<accession>A0ABR9N5S2</accession>
<dbReference type="RefSeq" id="WP_192865559.1">
    <property type="nucleotide sequence ID" value="NZ_JADAQT010000113.1"/>
</dbReference>
<gene>
    <name evidence="2" type="ORF">IHE71_25315</name>
</gene>
<dbReference type="PANTHER" id="PTHR48079:SF6">
    <property type="entry name" value="NAD(P)-BINDING DOMAIN-CONTAINING PROTEIN-RELATED"/>
    <property type="match status" value="1"/>
</dbReference>
<comment type="caution">
    <text evidence="2">The sequence shown here is derived from an EMBL/GenBank/DDBJ whole genome shotgun (WGS) entry which is preliminary data.</text>
</comment>
<keyword evidence="3" id="KW-1185">Reference proteome</keyword>